<sequence>MPATDETDPPPRILLVDRNDDMRYFVETCLHSNGLATWSIDQARTGAEAVRSLHREHQLAVIGDVASGQEPLAASLRSMRALHNIRVLKLHCWSTPPDWCDAALRHPFSTSDFHRVLSTLSLH</sequence>
<dbReference type="InterPro" id="IPR011006">
    <property type="entry name" value="CheY-like_superfamily"/>
</dbReference>
<evidence type="ECO:0008006" key="3">
    <source>
        <dbReference type="Google" id="ProtNLM"/>
    </source>
</evidence>
<reference evidence="1 2" key="1">
    <citation type="submission" date="2017-10" db="EMBL/GenBank/DDBJ databases">
        <title>Draft genome of Longimonas halophila.</title>
        <authorList>
            <person name="Goh K.M."/>
            <person name="Shamsir M.S."/>
            <person name="Lim S.W."/>
        </authorList>
    </citation>
    <scope>NUCLEOTIDE SEQUENCE [LARGE SCALE GENOMIC DNA]</scope>
    <source>
        <strain evidence="1 2">KCTC 42399</strain>
    </source>
</reference>
<evidence type="ECO:0000313" key="2">
    <source>
        <dbReference type="Proteomes" id="UP000221024"/>
    </source>
</evidence>
<organism evidence="1 2">
    <name type="scientific">Longimonas halophila</name>
    <dbReference type="NCBI Taxonomy" id="1469170"/>
    <lineage>
        <taxon>Bacteria</taxon>
        <taxon>Pseudomonadati</taxon>
        <taxon>Rhodothermota</taxon>
        <taxon>Rhodothermia</taxon>
        <taxon>Rhodothermales</taxon>
        <taxon>Salisaetaceae</taxon>
        <taxon>Longimonas</taxon>
    </lineage>
</organism>
<keyword evidence="2" id="KW-1185">Reference proteome</keyword>
<comment type="caution">
    <text evidence="1">The sequence shown here is derived from an EMBL/GenBank/DDBJ whole genome shotgun (WGS) entry which is preliminary data.</text>
</comment>
<dbReference type="Gene3D" id="3.40.50.2300">
    <property type="match status" value="1"/>
</dbReference>
<accession>A0A2H3NW12</accession>
<dbReference type="EMBL" id="PDEP01000002">
    <property type="protein sequence ID" value="PEN08877.1"/>
    <property type="molecule type" value="Genomic_DNA"/>
</dbReference>
<name>A0A2H3NW12_9BACT</name>
<dbReference type="Proteomes" id="UP000221024">
    <property type="component" value="Unassembled WGS sequence"/>
</dbReference>
<dbReference type="AlphaFoldDB" id="A0A2H3NW12"/>
<evidence type="ECO:0000313" key="1">
    <source>
        <dbReference type="EMBL" id="PEN08877.1"/>
    </source>
</evidence>
<dbReference type="SUPFAM" id="SSF52172">
    <property type="entry name" value="CheY-like"/>
    <property type="match status" value="1"/>
</dbReference>
<gene>
    <name evidence="1" type="ORF">CRI93_03785</name>
</gene>
<protein>
    <recommendedName>
        <fullName evidence="3">Response regulatory domain-containing protein</fullName>
    </recommendedName>
</protein>
<proteinExistence type="predicted"/>